<sequence>MIEIAEAQVLSQQMKKELVGKTISQVSFGNSPHRFAFFSTEEETYDLWLVGKKVEQVSSVGNYVLLELADCRLSFSEGLNFYWLSAGEKLPKKYQFSLTFSDGYILACSVSMYGAMMLQNEALPGNEYFQVAVEKPSPLSEDFNQAYFQKLVAETKLTISLKGFMGTEQRIPGLGNGSLHDIFFTAKLLPKRKLNTLSPEDITELYQSMKTVLAKMVTQGGRNMEKDFYGQPGGYQTILSSKTWKNPCPRCGNEIQKVSFLGGTVYYCEGCQK</sequence>
<evidence type="ECO:0000256" key="1">
    <source>
        <dbReference type="ARBA" id="ARBA00016240"/>
    </source>
</evidence>
<dbReference type="Pfam" id="PF01149">
    <property type="entry name" value="Fapy_DNA_glyco"/>
    <property type="match status" value="1"/>
</dbReference>
<reference evidence="5 6" key="1">
    <citation type="submission" date="2021-06" db="EMBL/GenBank/DDBJ databases">
        <title>Enterococcus alishanensis sp. nov., a novel lactic acid bacterium isolated from fresh coffee beans.</title>
        <authorList>
            <person name="Chen Y.-S."/>
        </authorList>
    </citation>
    <scope>NUCLEOTIDE SEQUENCE [LARGE SCALE GENOMIC DNA]</scope>
    <source>
        <strain evidence="5 6">ALS3</strain>
    </source>
</reference>
<keyword evidence="3" id="KW-0479">Metal-binding</keyword>
<dbReference type="InterPro" id="IPR015886">
    <property type="entry name" value="H2TH_FPG"/>
</dbReference>
<dbReference type="InterPro" id="IPR000214">
    <property type="entry name" value="Znf_DNA_glyclase/AP_lyase"/>
</dbReference>
<proteinExistence type="predicted"/>
<accession>A0ABS6TGC4</accession>
<evidence type="ECO:0000259" key="4">
    <source>
        <dbReference type="PROSITE" id="PS51066"/>
    </source>
</evidence>
<evidence type="ECO:0000313" key="6">
    <source>
        <dbReference type="Proteomes" id="UP000774130"/>
    </source>
</evidence>
<organism evidence="5 6">
    <name type="scientific">Enterococcus alishanensis</name>
    <dbReference type="NCBI Taxonomy" id="1303817"/>
    <lineage>
        <taxon>Bacteria</taxon>
        <taxon>Bacillati</taxon>
        <taxon>Bacillota</taxon>
        <taxon>Bacilli</taxon>
        <taxon>Lactobacillales</taxon>
        <taxon>Enterococcaceae</taxon>
        <taxon>Enterococcus</taxon>
    </lineage>
</organism>
<keyword evidence="3" id="KW-0863">Zinc-finger</keyword>
<dbReference type="Pfam" id="PF06827">
    <property type="entry name" value="zf-FPG_IleRS"/>
    <property type="match status" value="1"/>
</dbReference>
<gene>
    <name evidence="5" type="ORF">KUA55_15125</name>
</gene>
<dbReference type="PANTHER" id="PTHR22993:SF9">
    <property type="entry name" value="FORMAMIDOPYRIMIDINE-DNA GLYCOSYLASE"/>
    <property type="match status" value="1"/>
</dbReference>
<evidence type="ECO:0000256" key="3">
    <source>
        <dbReference type="PROSITE-ProRule" id="PRU00391"/>
    </source>
</evidence>
<dbReference type="RefSeq" id="WP_218327225.1">
    <property type="nucleotide sequence ID" value="NZ_JAHUZB010000007.1"/>
</dbReference>
<dbReference type="PROSITE" id="PS51066">
    <property type="entry name" value="ZF_FPG_2"/>
    <property type="match status" value="1"/>
</dbReference>
<dbReference type="EMBL" id="JAHUZB010000007">
    <property type="protein sequence ID" value="MBV7392012.1"/>
    <property type="molecule type" value="Genomic_DNA"/>
</dbReference>
<dbReference type="Proteomes" id="UP000774130">
    <property type="component" value="Unassembled WGS sequence"/>
</dbReference>
<comment type="caution">
    <text evidence="5">The sequence shown here is derived from an EMBL/GenBank/DDBJ whole genome shotgun (WGS) entry which is preliminary data.</text>
</comment>
<keyword evidence="3" id="KW-0862">Zinc</keyword>
<dbReference type="PANTHER" id="PTHR22993">
    <property type="entry name" value="FORMAMIDOPYRIMIDINE-DNA GLYCOSYLASE"/>
    <property type="match status" value="1"/>
</dbReference>
<dbReference type="SMART" id="SM01232">
    <property type="entry name" value="H2TH"/>
    <property type="match status" value="1"/>
</dbReference>
<feature type="domain" description="FPG-type" evidence="4">
    <location>
        <begin position="227"/>
        <end position="273"/>
    </location>
</feature>
<dbReference type="InterPro" id="IPR012319">
    <property type="entry name" value="FPG_cat"/>
</dbReference>
<evidence type="ECO:0000313" key="5">
    <source>
        <dbReference type="EMBL" id="MBV7392012.1"/>
    </source>
</evidence>
<protein>
    <recommendedName>
        <fullName evidence="1">Formamidopyrimidine-DNA glycosylase</fullName>
    </recommendedName>
    <alternativeName>
        <fullName evidence="2">DNA-(apurinic or apyrimidinic site) lyase MutM</fullName>
    </alternativeName>
</protein>
<keyword evidence="6" id="KW-1185">Reference proteome</keyword>
<dbReference type="Pfam" id="PF06831">
    <property type="entry name" value="H2TH"/>
    <property type="match status" value="1"/>
</dbReference>
<name>A0ABS6TGC4_9ENTE</name>
<evidence type="ECO:0000256" key="2">
    <source>
        <dbReference type="ARBA" id="ARBA00030638"/>
    </source>
</evidence>
<dbReference type="InterPro" id="IPR010663">
    <property type="entry name" value="Znf_FPG/IleRS"/>
</dbReference>